<name>A0ABM0GLV4_SACKO</name>
<keyword evidence="3" id="KW-0378">Hydrolase</keyword>
<dbReference type="NCBIfam" id="TIGR00231">
    <property type="entry name" value="small_GTP"/>
    <property type="match status" value="1"/>
</dbReference>
<evidence type="ECO:0000256" key="1">
    <source>
        <dbReference type="ARBA" id="ARBA00008344"/>
    </source>
</evidence>
<dbReference type="Proteomes" id="UP000694865">
    <property type="component" value="Unplaced"/>
</dbReference>
<dbReference type="InterPro" id="IPR001806">
    <property type="entry name" value="Small_GTPase"/>
</dbReference>
<dbReference type="SMART" id="SM00173">
    <property type="entry name" value="RAS"/>
    <property type="match status" value="1"/>
</dbReference>
<evidence type="ECO:0000313" key="5">
    <source>
        <dbReference type="Proteomes" id="UP000694865"/>
    </source>
</evidence>
<dbReference type="InterPro" id="IPR005225">
    <property type="entry name" value="Small_GTP-bd"/>
</dbReference>
<protein>
    <recommendedName>
        <fullName evidence="2">small monomeric GTPase</fullName>
        <ecNumber evidence="2">3.6.5.2</ecNumber>
    </recommendedName>
</protein>
<accession>A0ABM0GLV4</accession>
<dbReference type="PRINTS" id="PR00449">
    <property type="entry name" value="RASTRNSFRMNG"/>
</dbReference>
<comment type="catalytic activity">
    <reaction evidence="4">
        <text>GTP + H2O = GDP + phosphate + H(+)</text>
        <dbReference type="Rhea" id="RHEA:19669"/>
        <dbReference type="ChEBI" id="CHEBI:15377"/>
        <dbReference type="ChEBI" id="CHEBI:15378"/>
        <dbReference type="ChEBI" id="CHEBI:37565"/>
        <dbReference type="ChEBI" id="CHEBI:43474"/>
        <dbReference type="ChEBI" id="CHEBI:58189"/>
        <dbReference type="EC" id="3.6.5.2"/>
    </reaction>
</comment>
<dbReference type="GeneID" id="100367867"/>
<comment type="similarity">
    <text evidence="1">Belongs to the small GTPase superfamily. Ras family.</text>
</comment>
<dbReference type="PROSITE" id="PS51419">
    <property type="entry name" value="RAB"/>
    <property type="match status" value="1"/>
</dbReference>
<gene>
    <name evidence="6" type="primary">LOC100367867</name>
</gene>
<evidence type="ECO:0000256" key="2">
    <source>
        <dbReference type="ARBA" id="ARBA00011984"/>
    </source>
</evidence>
<keyword evidence="5" id="KW-1185">Reference proteome</keyword>
<evidence type="ECO:0000313" key="6">
    <source>
        <dbReference type="RefSeq" id="XP_002732797.1"/>
    </source>
</evidence>
<dbReference type="SUPFAM" id="SSF52540">
    <property type="entry name" value="P-loop containing nucleoside triphosphate hydrolases"/>
    <property type="match status" value="1"/>
</dbReference>
<proteinExistence type="inferred from homology"/>
<dbReference type="Gene3D" id="3.40.50.300">
    <property type="entry name" value="P-loop containing nucleotide triphosphate hydrolases"/>
    <property type="match status" value="1"/>
</dbReference>
<dbReference type="InterPro" id="IPR051065">
    <property type="entry name" value="Ras-related_GTPase"/>
</dbReference>
<organism evidence="5 6">
    <name type="scientific">Saccoglossus kowalevskii</name>
    <name type="common">Acorn worm</name>
    <dbReference type="NCBI Taxonomy" id="10224"/>
    <lineage>
        <taxon>Eukaryota</taxon>
        <taxon>Metazoa</taxon>
        <taxon>Hemichordata</taxon>
        <taxon>Enteropneusta</taxon>
        <taxon>Harrimaniidae</taxon>
        <taxon>Saccoglossus</taxon>
    </lineage>
</organism>
<evidence type="ECO:0000256" key="4">
    <source>
        <dbReference type="ARBA" id="ARBA00048098"/>
    </source>
</evidence>
<evidence type="ECO:0000256" key="3">
    <source>
        <dbReference type="ARBA" id="ARBA00022801"/>
    </source>
</evidence>
<dbReference type="RefSeq" id="XP_002732797.1">
    <property type="nucleotide sequence ID" value="XM_002732751.2"/>
</dbReference>
<dbReference type="PANTHER" id="PTHR45704">
    <property type="entry name" value="RAS-LIKE FAMILY MEMBER 11"/>
    <property type="match status" value="1"/>
</dbReference>
<dbReference type="InterPro" id="IPR027417">
    <property type="entry name" value="P-loop_NTPase"/>
</dbReference>
<dbReference type="PROSITE" id="PS51421">
    <property type="entry name" value="RAS"/>
    <property type="match status" value="1"/>
</dbReference>
<dbReference type="Pfam" id="PF00071">
    <property type="entry name" value="Ras"/>
    <property type="match status" value="1"/>
</dbReference>
<dbReference type="EC" id="3.6.5.2" evidence="2"/>
<sequence>MSSKQRTRGGSTGASGMILPEFKIALLGSLGVGKSALTVKFITRRFINEYDPNLEDTYSKEAVVDNQQVLIKIMDTANHVAESWIGSEDECGADRYLNWADSFIVVYSIDNRHSFDTAKTFLQEVSDYQKLNSPEKPILLLGNKVDISRYRQVSKSEGNVLSQQYACKFYETSAAGNYESVEKVFLDAVREIRDEAERHKPLKPLFISDEDKPVTQTKETKLKLAKPKPLHPKKGSTFRIFNKIFN</sequence>
<dbReference type="SMART" id="SM00174">
    <property type="entry name" value="RHO"/>
    <property type="match status" value="1"/>
</dbReference>
<dbReference type="SMART" id="SM00175">
    <property type="entry name" value="RAB"/>
    <property type="match status" value="1"/>
</dbReference>
<reference evidence="6" key="1">
    <citation type="submission" date="2025-08" db="UniProtKB">
        <authorList>
            <consortium name="RefSeq"/>
        </authorList>
    </citation>
    <scope>IDENTIFICATION</scope>
    <source>
        <tissue evidence="6">Testes</tissue>
    </source>
</reference>